<evidence type="ECO:0000256" key="9">
    <source>
        <dbReference type="ARBA" id="ARBA00023049"/>
    </source>
</evidence>
<evidence type="ECO:0000256" key="10">
    <source>
        <dbReference type="ARBA" id="ARBA00050859"/>
    </source>
</evidence>
<sequence>MTQLRAVIIIISIALLTFLSASSAFGKYHQVLIPDGSPQTIMTLGELGLPLDDAEFLKDVGISIPLNDAEIILLENRGISYRILQEDLEKYYEDICIKNLKIGVPPTDEDPVHMKYGSMGGFYTFQEIVADLDSMHLLYPDICTAKEIIGYGWDNNPIYMVKISDNAASYEGEPEGIFDALHHAREPGAYTALLYAMWYLLENYGTDPEATYLVDNRELYFVPVVNPDGLLYNQMTNPNGGGMWRKNRRNNGSSYGVDLNRNYTYQWGYDNQGSSPTPSSSTYRGPSAGSEPETQAMMNFIGEHNFATGMTIHTSAGKYLCAYGYANVPPEHYDVHMDYMAYASAQNGYSYGYCYQIMYASNGRTQDWQLHEHDIINVEPEVGGNGFWPPVNYIMPEARENLNCHLNQFWCAGGQVVFSSLEVVDGHLIPGESEELVVTVFNRGWGTSEALDFELTTSDPYVTLQTATSSAEPLVRRTTASNSATPFQADISPNCPIGHEAEFTVTIDQNGFIRAETISLIVGTPVVFFADDAESGLGNWTYSGGWGLDGDNPHGGNYSFSDSPGRDYYNNTTAVFTLAQPINLTNATQVWLDFWGRWDIESNWDFCQLEVSTNGSNWFPVSGLHTVPGNGQGVQPYGEPGWEGVQANWVNEFVDLDAFAGQPYLKFRFEFKSDGGVTGDGFFADDIQLLGFIDAGTPPDVAITLTPYGAPIQIPSSGGSFDFNIALTNNEPTSQNLDAWIMVTLPNGSPYGPVLGPVNLTLAGSSTLDRDRTQDVPGGAPSGIYSYTAYLGLYPTITWVEDSFDFEKLSSGDGSYIEEWMNSGESFDLTSEASVPDMPEDFGLLGAHPNPFNPSTVLSFQLQSASLVNLSVYDISGRLVMELIDGWRDVGVHEVTFDGFNLPSGMYFAKLQAENLKQTQKLLLLK</sequence>
<feature type="domain" description="Peptidase M14" evidence="14">
    <location>
        <begin position="121"/>
        <end position="412"/>
    </location>
</feature>
<dbReference type="EMBL" id="NJBN01000002">
    <property type="protein sequence ID" value="TKJ41752.1"/>
    <property type="molecule type" value="Genomic_DNA"/>
</dbReference>
<gene>
    <name evidence="15" type="ORF">CEE37_04065</name>
</gene>
<dbReference type="PANTHER" id="PTHR11705:SF143">
    <property type="entry name" value="SLL0236 PROTEIN"/>
    <property type="match status" value="1"/>
</dbReference>
<dbReference type="PANTHER" id="PTHR11705">
    <property type="entry name" value="PROTEASE FAMILY M14 CARBOXYPEPTIDASE A,B"/>
    <property type="match status" value="1"/>
</dbReference>
<protein>
    <recommendedName>
        <fullName evidence="11">carboxypeptidase T</fullName>
        <ecNumber evidence="11">3.4.17.18</ecNumber>
    </recommendedName>
</protein>
<evidence type="ECO:0000256" key="11">
    <source>
        <dbReference type="ARBA" id="ARBA00066554"/>
    </source>
</evidence>
<evidence type="ECO:0000256" key="2">
    <source>
        <dbReference type="ARBA" id="ARBA00005988"/>
    </source>
</evidence>
<keyword evidence="6" id="KW-0732">Signal</keyword>
<feature type="region of interest" description="Disordered" evidence="13">
    <location>
        <begin position="270"/>
        <end position="291"/>
    </location>
</feature>
<dbReference type="AlphaFoldDB" id="A0A532V3Q1"/>
<evidence type="ECO:0000256" key="12">
    <source>
        <dbReference type="PROSITE-ProRule" id="PRU01379"/>
    </source>
</evidence>
<dbReference type="SUPFAM" id="SSF53187">
    <property type="entry name" value="Zn-dependent exopeptidases"/>
    <property type="match status" value="1"/>
</dbReference>
<keyword evidence="3" id="KW-0121">Carboxypeptidase</keyword>
<dbReference type="Proteomes" id="UP000319619">
    <property type="component" value="Unassembled WGS sequence"/>
</dbReference>
<dbReference type="InterPro" id="IPR026444">
    <property type="entry name" value="Secre_tail"/>
</dbReference>
<comment type="cofactor">
    <cofactor evidence="1">
        <name>Zn(2+)</name>
        <dbReference type="ChEBI" id="CHEBI:29105"/>
    </cofactor>
</comment>
<evidence type="ECO:0000256" key="5">
    <source>
        <dbReference type="ARBA" id="ARBA00022723"/>
    </source>
</evidence>
<dbReference type="SMART" id="SM00631">
    <property type="entry name" value="Zn_pept"/>
    <property type="match status" value="1"/>
</dbReference>
<evidence type="ECO:0000313" key="16">
    <source>
        <dbReference type="Proteomes" id="UP000319619"/>
    </source>
</evidence>
<evidence type="ECO:0000313" key="15">
    <source>
        <dbReference type="EMBL" id="TKJ41752.1"/>
    </source>
</evidence>
<keyword evidence="9" id="KW-0482">Metalloprotease</keyword>
<keyword evidence="5" id="KW-0479">Metal-binding</keyword>
<dbReference type="GO" id="GO:0004181">
    <property type="term" value="F:metallocarboxypeptidase activity"/>
    <property type="evidence" value="ECO:0007669"/>
    <property type="project" value="InterPro"/>
</dbReference>
<feature type="compositionally biased region" description="Polar residues" evidence="13">
    <location>
        <begin position="270"/>
        <end position="284"/>
    </location>
</feature>
<evidence type="ECO:0000256" key="1">
    <source>
        <dbReference type="ARBA" id="ARBA00001947"/>
    </source>
</evidence>
<evidence type="ECO:0000256" key="6">
    <source>
        <dbReference type="ARBA" id="ARBA00022729"/>
    </source>
</evidence>
<dbReference type="InterPro" id="IPR000834">
    <property type="entry name" value="Peptidase_M14"/>
</dbReference>
<dbReference type="PROSITE" id="PS52035">
    <property type="entry name" value="PEPTIDASE_M14"/>
    <property type="match status" value="1"/>
</dbReference>
<dbReference type="Gene3D" id="2.60.40.3880">
    <property type="match status" value="1"/>
</dbReference>
<proteinExistence type="inferred from homology"/>
<dbReference type="FunFam" id="3.40.630.10:FF:000084">
    <property type="entry name" value="Carboxypeptidase B2"/>
    <property type="match status" value="1"/>
</dbReference>
<comment type="caution">
    <text evidence="15">The sequence shown here is derived from an EMBL/GenBank/DDBJ whole genome shotgun (WGS) entry which is preliminary data.</text>
</comment>
<evidence type="ECO:0000259" key="14">
    <source>
        <dbReference type="PROSITE" id="PS52035"/>
    </source>
</evidence>
<dbReference type="GO" id="GO:0006508">
    <property type="term" value="P:proteolysis"/>
    <property type="evidence" value="ECO:0007669"/>
    <property type="project" value="UniProtKB-KW"/>
</dbReference>
<evidence type="ECO:0000256" key="13">
    <source>
        <dbReference type="SAM" id="MobiDB-lite"/>
    </source>
</evidence>
<dbReference type="GO" id="GO:0005615">
    <property type="term" value="C:extracellular space"/>
    <property type="evidence" value="ECO:0007669"/>
    <property type="project" value="TreeGrafter"/>
</dbReference>
<keyword evidence="8" id="KW-0862">Zinc</keyword>
<accession>A0A532V3Q1</accession>
<dbReference type="InterPro" id="IPR033810">
    <property type="entry name" value="Carboxypeptidase_T"/>
</dbReference>
<dbReference type="NCBIfam" id="TIGR04183">
    <property type="entry name" value="Por_Secre_tail"/>
    <property type="match status" value="1"/>
</dbReference>
<dbReference type="Pfam" id="PF20773">
    <property type="entry name" value="InhA-like_MAM"/>
    <property type="match status" value="1"/>
</dbReference>
<keyword evidence="4" id="KW-0645">Protease</keyword>
<feature type="active site" description="Proton donor/acceptor" evidence="12">
    <location>
        <position position="381"/>
    </location>
</feature>
<dbReference type="GO" id="GO:0008270">
    <property type="term" value="F:zinc ion binding"/>
    <property type="evidence" value="ECO:0007669"/>
    <property type="project" value="InterPro"/>
</dbReference>
<evidence type="ECO:0000256" key="7">
    <source>
        <dbReference type="ARBA" id="ARBA00022801"/>
    </source>
</evidence>
<dbReference type="Gene3D" id="3.40.630.10">
    <property type="entry name" value="Zn peptidases"/>
    <property type="match status" value="1"/>
</dbReference>
<evidence type="ECO:0000256" key="4">
    <source>
        <dbReference type="ARBA" id="ARBA00022670"/>
    </source>
</evidence>
<dbReference type="Pfam" id="PF18962">
    <property type="entry name" value="Por_Secre_tail"/>
    <property type="match status" value="1"/>
</dbReference>
<organism evidence="15 16">
    <name type="scientific">candidate division LCP-89 bacterium B3_LCP</name>
    <dbReference type="NCBI Taxonomy" id="2012998"/>
    <lineage>
        <taxon>Bacteria</taxon>
        <taxon>Pseudomonadati</taxon>
        <taxon>Bacteria division LCP-89</taxon>
    </lineage>
</organism>
<keyword evidence="7" id="KW-0378">Hydrolase</keyword>
<dbReference type="Pfam" id="PF00246">
    <property type="entry name" value="Peptidase_M14"/>
    <property type="match status" value="1"/>
</dbReference>
<dbReference type="Gene3D" id="2.60.40.4070">
    <property type="match status" value="1"/>
</dbReference>
<evidence type="ECO:0000256" key="3">
    <source>
        <dbReference type="ARBA" id="ARBA00022645"/>
    </source>
</evidence>
<comment type="catalytic activity">
    <reaction evidence="10">
        <text>Releases a C-terminal residue, which may be hydrophobic or positively charged.</text>
        <dbReference type="EC" id="3.4.17.18"/>
    </reaction>
</comment>
<comment type="similarity">
    <text evidence="2 12">Belongs to the peptidase M14 family.</text>
</comment>
<dbReference type="EC" id="3.4.17.18" evidence="11"/>
<name>A0A532V3Q1_UNCL8</name>
<dbReference type="CDD" id="cd03859">
    <property type="entry name" value="M14_CPT"/>
    <property type="match status" value="1"/>
</dbReference>
<evidence type="ECO:0000256" key="8">
    <source>
        <dbReference type="ARBA" id="ARBA00022833"/>
    </source>
</evidence>
<reference evidence="15 16" key="1">
    <citation type="submission" date="2017-06" db="EMBL/GenBank/DDBJ databases">
        <title>Novel microbial phyla capable of carbon fixation and sulfur reduction in deep-sea sediments.</title>
        <authorList>
            <person name="Huang J."/>
            <person name="Baker B."/>
            <person name="Wang Y."/>
        </authorList>
    </citation>
    <scope>NUCLEOTIDE SEQUENCE [LARGE SCALE GENOMIC DNA]</scope>
    <source>
        <strain evidence="15">B3_LCP</strain>
    </source>
</reference>